<reference evidence="2" key="1">
    <citation type="submission" date="2016-10" db="EMBL/GenBank/DDBJ databases">
        <authorList>
            <person name="Varghese N."/>
            <person name="Submissions S."/>
        </authorList>
    </citation>
    <scope>NUCLEOTIDE SEQUENCE [LARGE SCALE GENOMIC DNA]</scope>
    <source>
        <strain evidence="2">DSM 26542</strain>
    </source>
</reference>
<evidence type="ECO:0000313" key="1">
    <source>
        <dbReference type="EMBL" id="SFI86070.1"/>
    </source>
</evidence>
<dbReference type="OrthoDB" id="710757at2"/>
<protein>
    <recommendedName>
        <fullName evidence="3">HTH cro/C1-type domain-containing protein</fullName>
    </recommendedName>
</protein>
<evidence type="ECO:0000313" key="2">
    <source>
        <dbReference type="Proteomes" id="UP000243887"/>
    </source>
</evidence>
<dbReference type="Proteomes" id="UP000243887">
    <property type="component" value="Unassembled WGS sequence"/>
</dbReference>
<gene>
    <name evidence="1" type="ORF">SAMN04487893_101401</name>
</gene>
<dbReference type="RefSeq" id="WP_090677759.1">
    <property type="nucleotide sequence ID" value="NZ_FORU01000001.1"/>
</dbReference>
<accession>A0A1I3LNF6</accession>
<organism evidence="1 2">
    <name type="scientific">Myroides guanonis</name>
    <dbReference type="NCBI Taxonomy" id="1150112"/>
    <lineage>
        <taxon>Bacteria</taxon>
        <taxon>Pseudomonadati</taxon>
        <taxon>Bacteroidota</taxon>
        <taxon>Flavobacteriia</taxon>
        <taxon>Flavobacteriales</taxon>
        <taxon>Flavobacteriaceae</taxon>
        <taxon>Myroides</taxon>
    </lineage>
</organism>
<dbReference type="STRING" id="1150112.SAMN04487893_101401"/>
<evidence type="ECO:0008006" key="3">
    <source>
        <dbReference type="Google" id="ProtNLM"/>
    </source>
</evidence>
<dbReference type="EMBL" id="FORU01000001">
    <property type="protein sequence ID" value="SFI86070.1"/>
    <property type="molecule type" value="Genomic_DNA"/>
</dbReference>
<sequence length="168" mass="19176">MKEKKVKNEMKYFAAFISNKKADLKYNNLQIGKKCNISIGEISKIIDLQRQNIKARVYYCIYTGLGLTIEEITKHVFQEVRLKLNENETKSQTTLGKILHHIDSKVSLKEVISERTGISITRLNALYHGTGSPNADELLLIEMAVGEQPGALFEKLYGEEFRKKVVKD</sequence>
<name>A0A1I3LNF6_9FLAO</name>
<dbReference type="AlphaFoldDB" id="A0A1I3LNF6"/>
<proteinExistence type="predicted"/>
<keyword evidence="2" id="KW-1185">Reference proteome</keyword>